<name>A0A7G5BYZ7_9BACL</name>
<protein>
    <submittedName>
        <fullName evidence="3">DUF4446 family protein</fullName>
    </submittedName>
</protein>
<keyword evidence="2" id="KW-0472">Membrane</keyword>
<dbReference type="EMBL" id="CP041969">
    <property type="protein sequence ID" value="QMV42181.1"/>
    <property type="molecule type" value="Genomic_DNA"/>
</dbReference>
<proteinExistence type="predicted"/>
<dbReference type="Proteomes" id="UP000515679">
    <property type="component" value="Chromosome"/>
</dbReference>
<evidence type="ECO:0000313" key="3">
    <source>
        <dbReference type="EMBL" id="QMV42181.1"/>
    </source>
</evidence>
<dbReference type="RefSeq" id="WP_182303582.1">
    <property type="nucleotide sequence ID" value="NZ_CP041969.1"/>
</dbReference>
<sequence>MDGWNDQLAMAVAAGEGLLLLILFIWLIVVTSKLRKVKESHRKMIGETGVHNMEEVMNVVHERLSSLDNRQANQSEKLDEQEKRLSSLKGRISVHRFNAFSDSGSDLSFSVAFVNEEQDGVVITGIHGREQTFLYAKPIDKGQSAYMLTPEEKIAINQAKQKG</sequence>
<dbReference type="Pfam" id="PF14584">
    <property type="entry name" value="DUF4446"/>
    <property type="match status" value="1"/>
</dbReference>
<feature type="transmembrane region" description="Helical" evidence="2">
    <location>
        <begin position="12"/>
        <end position="34"/>
    </location>
</feature>
<evidence type="ECO:0000256" key="2">
    <source>
        <dbReference type="SAM" id="Phobius"/>
    </source>
</evidence>
<evidence type="ECO:0000313" key="4">
    <source>
        <dbReference type="Proteomes" id="UP000515679"/>
    </source>
</evidence>
<evidence type="ECO:0000256" key="1">
    <source>
        <dbReference type="SAM" id="Coils"/>
    </source>
</evidence>
<keyword evidence="4" id="KW-1185">Reference proteome</keyword>
<dbReference type="InterPro" id="IPR027981">
    <property type="entry name" value="DUF4446"/>
</dbReference>
<feature type="coiled-coil region" evidence="1">
    <location>
        <begin position="64"/>
        <end position="91"/>
    </location>
</feature>
<keyword evidence="1" id="KW-0175">Coiled coil</keyword>
<organism evidence="3 4">
    <name type="scientific">Cohnella cholangitidis</name>
    <dbReference type="NCBI Taxonomy" id="2598458"/>
    <lineage>
        <taxon>Bacteria</taxon>
        <taxon>Bacillati</taxon>
        <taxon>Bacillota</taxon>
        <taxon>Bacilli</taxon>
        <taxon>Bacillales</taxon>
        <taxon>Paenibacillaceae</taxon>
        <taxon>Cohnella</taxon>
    </lineage>
</organism>
<dbReference type="KEGG" id="cchl:FPL14_13990"/>
<accession>A0A7G5BYZ7</accession>
<dbReference type="AlphaFoldDB" id="A0A7G5BYZ7"/>
<reference evidence="3 4" key="1">
    <citation type="submission" date="2019-07" db="EMBL/GenBank/DDBJ databases">
        <authorList>
            <person name="Kim J.K."/>
            <person name="Cheong H.-M."/>
            <person name="Choi Y."/>
            <person name="Hwang K.J."/>
            <person name="Lee S."/>
            <person name="Choi C."/>
        </authorList>
    </citation>
    <scope>NUCLEOTIDE SEQUENCE [LARGE SCALE GENOMIC DNA]</scope>
    <source>
        <strain evidence="3 4">KS 22</strain>
    </source>
</reference>
<keyword evidence="2" id="KW-1133">Transmembrane helix</keyword>
<keyword evidence="2" id="KW-0812">Transmembrane</keyword>
<gene>
    <name evidence="3" type="ORF">FPL14_13990</name>
</gene>